<dbReference type="STRING" id="43989.cce_3674"/>
<evidence type="ECO:0000256" key="2">
    <source>
        <dbReference type="ARBA" id="ARBA00022679"/>
    </source>
</evidence>
<evidence type="ECO:0000256" key="4">
    <source>
        <dbReference type="HAMAP-Rule" id="MF_02126"/>
    </source>
</evidence>
<feature type="binding site" evidence="4">
    <location>
        <position position="162"/>
    </location>
    <ligand>
        <name>S-adenosyl-L-methionine</name>
        <dbReference type="ChEBI" id="CHEBI:59789"/>
    </ligand>
</feature>
<feature type="binding site" evidence="4">
    <location>
        <position position="191"/>
    </location>
    <ligand>
        <name>S-adenosyl-L-methionine</name>
        <dbReference type="ChEBI" id="CHEBI:59789"/>
    </ligand>
</feature>
<dbReference type="EMBL" id="CP000806">
    <property type="protein sequence ID" value="ACB53022.1"/>
    <property type="molecule type" value="Genomic_DNA"/>
</dbReference>
<comment type="catalytic activity">
    <reaction evidence="4">
        <text>L-glutaminyl-[peptide chain release factor] + S-adenosyl-L-methionine = N(5)-methyl-L-glutaminyl-[peptide chain release factor] + S-adenosyl-L-homocysteine + H(+)</text>
        <dbReference type="Rhea" id="RHEA:42896"/>
        <dbReference type="Rhea" id="RHEA-COMP:10271"/>
        <dbReference type="Rhea" id="RHEA-COMP:10272"/>
        <dbReference type="ChEBI" id="CHEBI:15378"/>
        <dbReference type="ChEBI" id="CHEBI:30011"/>
        <dbReference type="ChEBI" id="CHEBI:57856"/>
        <dbReference type="ChEBI" id="CHEBI:59789"/>
        <dbReference type="ChEBI" id="CHEBI:61891"/>
        <dbReference type="EC" id="2.1.1.297"/>
    </reaction>
</comment>
<dbReference type="InterPro" id="IPR052663">
    <property type="entry name" value="RF_glutamine_MTase_cyano"/>
</dbReference>
<dbReference type="GO" id="GO:0102559">
    <property type="term" value="F:peptide chain release factor N(5)-glutamine methyltransferase activity"/>
    <property type="evidence" value="ECO:0007669"/>
    <property type="project" value="UniProtKB-EC"/>
</dbReference>
<dbReference type="GO" id="GO:0032259">
    <property type="term" value="P:methylation"/>
    <property type="evidence" value="ECO:0007669"/>
    <property type="project" value="UniProtKB-KW"/>
</dbReference>
<comment type="similarity">
    <text evidence="4">Belongs to the protein N5-glutamine methyltransferase family. PrmC subfamily.</text>
</comment>
<dbReference type="PROSITE" id="PS00092">
    <property type="entry name" value="N6_MTASE"/>
    <property type="match status" value="1"/>
</dbReference>
<feature type="binding site" evidence="4">
    <location>
        <begin position="139"/>
        <end position="143"/>
    </location>
    <ligand>
        <name>S-adenosyl-L-methionine</name>
        <dbReference type="ChEBI" id="CHEBI:59789"/>
    </ligand>
</feature>
<dbReference type="KEGG" id="cyt:cce_3674"/>
<feature type="domain" description="Methyltransferase small" evidence="5">
    <location>
        <begin position="131"/>
        <end position="211"/>
    </location>
</feature>
<protein>
    <recommendedName>
        <fullName evidence="4">Release factor glutamine methyltransferase</fullName>
        <shortName evidence="4">RF MTase</shortName>
        <ecNumber evidence="4">2.1.1.297</ecNumber>
    </recommendedName>
    <alternativeName>
        <fullName evidence="4">N5-glutamine methyltransferase PrmC</fullName>
    </alternativeName>
    <alternativeName>
        <fullName evidence="4">Protein-(glutamine-N5) MTase PrmC</fullName>
    </alternativeName>
    <alternativeName>
        <fullName evidence="4">Protein-glutamine N-methyltransferase PrmC</fullName>
    </alternativeName>
</protein>
<name>B1X0Y3_CROS5</name>
<evidence type="ECO:0000313" key="6">
    <source>
        <dbReference type="EMBL" id="ACB53022.1"/>
    </source>
</evidence>
<evidence type="ECO:0000313" key="7">
    <source>
        <dbReference type="Proteomes" id="UP000001203"/>
    </source>
</evidence>
<dbReference type="Proteomes" id="UP000001203">
    <property type="component" value="Chromosome circular"/>
</dbReference>
<dbReference type="GO" id="GO:0003676">
    <property type="term" value="F:nucleic acid binding"/>
    <property type="evidence" value="ECO:0007669"/>
    <property type="project" value="InterPro"/>
</dbReference>
<dbReference type="InterPro" id="IPR007848">
    <property type="entry name" value="Small_mtfrase_dom"/>
</dbReference>
<dbReference type="CDD" id="cd02440">
    <property type="entry name" value="AdoMet_MTases"/>
    <property type="match status" value="1"/>
</dbReference>
<organism evidence="6 7">
    <name type="scientific">Crocosphaera subtropica (strain ATCC 51142 / BH68)</name>
    <name type="common">Cyanothece sp. (strain ATCC 51142)</name>
    <dbReference type="NCBI Taxonomy" id="43989"/>
    <lineage>
        <taxon>Bacteria</taxon>
        <taxon>Bacillati</taxon>
        <taxon>Cyanobacteriota</taxon>
        <taxon>Cyanophyceae</taxon>
        <taxon>Oscillatoriophycideae</taxon>
        <taxon>Chroococcales</taxon>
        <taxon>Aphanothecaceae</taxon>
        <taxon>Crocosphaera</taxon>
        <taxon>Crocosphaera subtropica</taxon>
    </lineage>
</organism>
<dbReference type="InterPro" id="IPR004556">
    <property type="entry name" value="HemK-like"/>
</dbReference>
<comment type="function">
    <text evidence="4">Methylates the class 1 translation termination release factors RF1/PrfA and RF2/PrfB on the glutamine residue of the universally conserved GGQ motif.</text>
</comment>
<keyword evidence="1 4" id="KW-0489">Methyltransferase</keyword>
<dbReference type="HOGENOM" id="CLU_018398_3_1_3"/>
<keyword evidence="2 4" id="KW-0808">Transferase</keyword>
<dbReference type="EC" id="2.1.1.297" evidence="4"/>
<dbReference type="NCBIfam" id="TIGR03534">
    <property type="entry name" value="RF_mod_PrmC"/>
    <property type="match status" value="1"/>
</dbReference>
<dbReference type="Gene3D" id="3.40.50.150">
    <property type="entry name" value="Vaccinia Virus protein VP39"/>
    <property type="match status" value="1"/>
</dbReference>
<dbReference type="Pfam" id="PF05175">
    <property type="entry name" value="MTS"/>
    <property type="match status" value="1"/>
</dbReference>
<dbReference type="SUPFAM" id="SSF53335">
    <property type="entry name" value="S-adenosyl-L-methionine-dependent methyltransferases"/>
    <property type="match status" value="1"/>
</dbReference>
<dbReference type="InterPro" id="IPR002052">
    <property type="entry name" value="DNA_methylase_N6_adenine_CS"/>
</dbReference>
<sequence length="303" mass="33815">MQMASQFTISGQDLEQWYYWATQEARVAHISPSEVDWFILAMTPLDSLSLRLGLYKERSQIPVKCSLSELTQLWQCRVKQRVPLQYLVGETPWRRFSLKVSPDVLIPRPETELIIDFALKAVQHSRNPYLSSGHWVDLGTGSGAIALGLADSFPQATIHAVDTSIQALTIAQENAIKEGFSSQIHFYQGSWWTPLEHLQGQVSAMVSNPPYIPTSLLSQLEPEVKKHEPILALDGGNDGLEAINYLIDTAPNYLISGGIFLVEMMAGQGEKVKQLLEASYHYQAIEILPDLAGVGRFALAYRC</sequence>
<dbReference type="PANTHER" id="PTHR47441:SF3">
    <property type="entry name" value="RELEASE FACTOR GLUTAMINE METHYLTRANSFERASE"/>
    <property type="match status" value="1"/>
</dbReference>
<feature type="binding site" evidence="4">
    <location>
        <begin position="208"/>
        <end position="211"/>
    </location>
    <ligand>
        <name>substrate</name>
    </ligand>
</feature>
<dbReference type="InterPro" id="IPR019874">
    <property type="entry name" value="RF_methyltr_PrmC"/>
</dbReference>
<evidence type="ECO:0000256" key="3">
    <source>
        <dbReference type="ARBA" id="ARBA00022691"/>
    </source>
</evidence>
<dbReference type="eggNOG" id="COG2890">
    <property type="taxonomic scope" value="Bacteria"/>
</dbReference>
<dbReference type="NCBIfam" id="TIGR00536">
    <property type="entry name" value="hemK_fam"/>
    <property type="match status" value="1"/>
</dbReference>
<dbReference type="PANTHER" id="PTHR47441">
    <property type="match status" value="1"/>
</dbReference>
<reference evidence="6 7" key="1">
    <citation type="journal article" date="2008" name="Proc. Natl. Acad. Sci. U.S.A.">
        <title>The genome of Cyanothece 51142, a unicellular diazotrophic cyanobacterium important in the marine nitrogen cycle.</title>
        <authorList>
            <person name="Welsh E.A."/>
            <person name="Liberton M."/>
            <person name="Stoeckel J."/>
            <person name="Loh T."/>
            <person name="Elvitigala T."/>
            <person name="Wang C."/>
            <person name="Wollam A."/>
            <person name="Fulton R.S."/>
            <person name="Clifton S.W."/>
            <person name="Jacobs J.M."/>
            <person name="Aurora R."/>
            <person name="Ghosh B.K."/>
            <person name="Sherman L.A."/>
            <person name="Smith R.D."/>
            <person name="Wilson R.K."/>
            <person name="Pakrasi H.B."/>
        </authorList>
    </citation>
    <scope>NUCLEOTIDE SEQUENCE [LARGE SCALE GENOMIC DNA]</scope>
    <source>
        <strain evidence="7">ATCC 51142 / BH68</strain>
    </source>
</reference>
<feature type="binding site" evidence="4">
    <location>
        <position position="208"/>
    </location>
    <ligand>
        <name>S-adenosyl-L-methionine</name>
        <dbReference type="ChEBI" id="CHEBI:59789"/>
    </ligand>
</feature>
<dbReference type="HAMAP" id="MF_02126">
    <property type="entry name" value="RF_methyltr_PrmC"/>
    <property type="match status" value="1"/>
</dbReference>
<keyword evidence="7" id="KW-1185">Reference proteome</keyword>
<gene>
    <name evidence="6" type="primary">hemK</name>
    <name evidence="4" type="synonym">prmC</name>
    <name evidence="6" type="ordered locus">cce_3674</name>
</gene>
<accession>B1X0Y3</accession>
<dbReference type="InterPro" id="IPR029063">
    <property type="entry name" value="SAM-dependent_MTases_sf"/>
</dbReference>
<evidence type="ECO:0000259" key="5">
    <source>
        <dbReference type="Pfam" id="PF05175"/>
    </source>
</evidence>
<keyword evidence="3 4" id="KW-0949">S-adenosyl-L-methionine</keyword>
<evidence type="ECO:0000256" key="1">
    <source>
        <dbReference type="ARBA" id="ARBA00022603"/>
    </source>
</evidence>
<proteinExistence type="inferred from homology"/>
<dbReference type="AlphaFoldDB" id="B1X0Y3"/>